<evidence type="ECO:0000313" key="2">
    <source>
        <dbReference type="EMBL" id="SMP40238.1"/>
    </source>
</evidence>
<organism evidence="2 3">
    <name type="scientific">Neorhodopirellula lusitana</name>
    <dbReference type="NCBI Taxonomy" id="445327"/>
    <lineage>
        <taxon>Bacteria</taxon>
        <taxon>Pseudomonadati</taxon>
        <taxon>Planctomycetota</taxon>
        <taxon>Planctomycetia</taxon>
        <taxon>Pirellulales</taxon>
        <taxon>Pirellulaceae</taxon>
        <taxon>Neorhodopirellula</taxon>
    </lineage>
</organism>
<accession>A0ABY1PQS4</accession>
<name>A0ABY1PQS4_9BACT</name>
<keyword evidence="1" id="KW-0472">Membrane</keyword>
<evidence type="ECO:0000256" key="1">
    <source>
        <dbReference type="SAM" id="Phobius"/>
    </source>
</evidence>
<proteinExistence type="predicted"/>
<feature type="transmembrane region" description="Helical" evidence="1">
    <location>
        <begin position="12"/>
        <end position="30"/>
    </location>
</feature>
<comment type="caution">
    <text evidence="2">The sequence shown here is derived from an EMBL/GenBank/DDBJ whole genome shotgun (WGS) entry which is preliminary data.</text>
</comment>
<dbReference type="EMBL" id="FXUG01000001">
    <property type="protein sequence ID" value="SMP40238.1"/>
    <property type="molecule type" value="Genomic_DNA"/>
</dbReference>
<dbReference type="Proteomes" id="UP001158067">
    <property type="component" value="Unassembled WGS sequence"/>
</dbReference>
<protein>
    <submittedName>
        <fullName evidence="2">Uncharacterized protein</fullName>
    </submittedName>
</protein>
<keyword evidence="3" id="KW-1185">Reference proteome</keyword>
<evidence type="ECO:0000313" key="3">
    <source>
        <dbReference type="Proteomes" id="UP001158067"/>
    </source>
</evidence>
<reference evidence="2 3" key="1">
    <citation type="submission" date="2017-05" db="EMBL/GenBank/DDBJ databases">
        <authorList>
            <person name="Varghese N."/>
            <person name="Submissions S."/>
        </authorList>
    </citation>
    <scope>NUCLEOTIDE SEQUENCE [LARGE SCALE GENOMIC DNA]</scope>
    <source>
        <strain evidence="2 3">DSM 25457</strain>
    </source>
</reference>
<gene>
    <name evidence="2" type="ORF">SAMN06265222_101415</name>
</gene>
<sequence length="201" mass="22318">MAVDMAMAREYASLGGSALALASTMYFWLVRANRERAQLTVHPIKDICGRVVLHQECLSVYHRLLPADKRYCVMYWLHLAVVNNSSLPNALLGARISLQLGNGEWREMDVQHEAPDTELFPVNIDPLTTCSLKLALATITPDCEFQNDFAGREALAGDMLPRQVPIRIELQGLQDRIYKAELLDSGNGLSRTVVQPRAAAA</sequence>
<keyword evidence="1" id="KW-0812">Transmembrane</keyword>
<keyword evidence="1" id="KW-1133">Transmembrane helix</keyword>